<name>A0A1C9EHG6_9CAUD</name>
<evidence type="ECO:0000313" key="2">
    <source>
        <dbReference type="Proteomes" id="UP000204231"/>
    </source>
</evidence>
<gene>
    <name evidence="1" type="ORF">SEA_TONENILI_202</name>
</gene>
<protein>
    <submittedName>
        <fullName evidence="1">Uncharacterized protein</fullName>
    </submittedName>
</protein>
<dbReference type="RefSeq" id="YP_009288035.1">
    <property type="nucleotide sequence ID" value="NC_031080.1"/>
</dbReference>
<accession>A0A1C9EHG6</accession>
<dbReference type="GeneID" id="29066600"/>
<keyword evidence="2" id="KW-1185">Reference proteome</keyword>
<proteinExistence type="predicted"/>
<evidence type="ECO:0000313" key="1">
    <source>
        <dbReference type="EMBL" id="AON96922.1"/>
    </source>
</evidence>
<dbReference type="Proteomes" id="UP000204231">
    <property type="component" value="Segment"/>
</dbReference>
<organism evidence="1 2">
    <name type="scientific">Mycobacterium phage Tonenili</name>
    <dbReference type="NCBI Taxonomy" id="1891703"/>
    <lineage>
        <taxon>Viruses</taxon>
        <taxon>Duplodnaviria</taxon>
        <taxon>Heunggongvirae</taxon>
        <taxon>Uroviricota</taxon>
        <taxon>Caudoviricetes</taxon>
        <taxon>Ceeclamvirinae</taxon>
        <taxon>Bixzunavirus</taxon>
        <taxon>Bixzunavirus tonenili</taxon>
    </lineage>
</organism>
<dbReference type="KEGG" id="vg:29066600"/>
<sequence>MTSSDPDPVAWRKKNVVLSTNDAILYPRQPNLCPDCGMELWNWPRPNHPHEPSVEDSDVCTCGYHESYHRGHDCVKDNHEPMPCACAGGQPWYCCANRYARQQQYLLQKLANTLRAAARTPSSAG</sequence>
<dbReference type="EMBL" id="KX752698">
    <property type="protein sequence ID" value="AON96922.1"/>
    <property type="molecule type" value="Genomic_DNA"/>
</dbReference>
<reference evidence="1 2" key="1">
    <citation type="submission" date="2016-08" db="EMBL/GenBank/DDBJ databases">
        <authorList>
            <person name="Acevedo E."/>
            <person name="Azhar M."/>
            <person name="Golebiewska U.P."/>
            <person name="Grzywna D."/>
            <person name="Guardiola R."/>
            <person name="Jackson O."/>
            <person name="John N."/>
            <person name="Kanavatsas C."/>
            <person name="Khan S."/>
            <person name="Leong J."/>
            <person name="Mansilla E."/>
            <person name="Muladjanov Y."/>
            <person name="Nouel J."/>
            <person name="Oh S."/>
            <person name="Oppedisano M."/>
            <person name="Sajid A."/>
            <person name="Samper M."/>
            <person name="Ugbeva O."/>
            <person name="Delesalle V.A."/>
            <person name="Garlena R.A."/>
            <person name="Russell D.A."/>
            <person name="Pope W.H."/>
            <person name="Jacobs-Sera D."/>
            <person name="Hendrix R.W."/>
            <person name="Hatfull G.F."/>
        </authorList>
    </citation>
    <scope>NUCLEOTIDE SEQUENCE [LARGE SCALE GENOMIC DNA]</scope>
</reference>